<dbReference type="PANTHER" id="PTHR47893">
    <property type="entry name" value="REGULATORY PROTEIN PCHR"/>
    <property type="match status" value="1"/>
</dbReference>
<dbReference type="Proteomes" id="UP000743001">
    <property type="component" value="Unassembled WGS sequence"/>
</dbReference>
<evidence type="ECO:0000256" key="3">
    <source>
        <dbReference type="ARBA" id="ARBA00023163"/>
    </source>
</evidence>
<protein>
    <submittedName>
        <fullName evidence="5">AraC family transcriptional regulator</fullName>
    </submittedName>
</protein>
<evidence type="ECO:0000313" key="5">
    <source>
        <dbReference type="EMBL" id="MBU5671294.1"/>
    </source>
</evidence>
<dbReference type="PANTHER" id="PTHR47893:SF1">
    <property type="entry name" value="REGULATORY PROTEIN PCHR"/>
    <property type="match status" value="1"/>
</dbReference>
<keyword evidence="1" id="KW-0805">Transcription regulation</keyword>
<proteinExistence type="predicted"/>
<organism evidence="5 6">
    <name type="scientific">Paenibacillus brevis</name>
    <dbReference type="NCBI Taxonomy" id="2841508"/>
    <lineage>
        <taxon>Bacteria</taxon>
        <taxon>Bacillati</taxon>
        <taxon>Bacillota</taxon>
        <taxon>Bacilli</taxon>
        <taxon>Bacillales</taxon>
        <taxon>Paenibacillaceae</taxon>
        <taxon>Paenibacillus</taxon>
    </lineage>
</organism>
<dbReference type="InterPro" id="IPR018060">
    <property type="entry name" value="HTH_AraC"/>
</dbReference>
<dbReference type="InterPro" id="IPR018062">
    <property type="entry name" value="HTH_AraC-typ_CS"/>
</dbReference>
<comment type="caution">
    <text evidence="5">The sequence shown here is derived from an EMBL/GenBank/DDBJ whole genome shotgun (WGS) entry which is preliminary data.</text>
</comment>
<dbReference type="InterPro" id="IPR053142">
    <property type="entry name" value="PchR_regulatory_protein"/>
</dbReference>
<sequence length="319" mass="35298">MGSGELFYGSNVAISAAGEHCTVYKMKDAAGEGSMTRYRVLPGIDLLYNHFRTQGCISEFRPEVEMLAIDHCREGRIEWNLNPGSCLYLGERDLQIGTRENHAGGFAFPLGHYQGITVAVYMEEALSTLSTALGGLSVDLPGLRDKFCRGGRIFVMRADESIQHIFSELYTVPGKIKMDYFKVKVLELLLFLSAVDVPAEETERAYIPKKRAEAVKAVMGYLAENLDKRFTTEQLSSRFGIPATSLKECFKAVYGTSIYAYMRSYRIQAAAALLRQSGDSVASIAAEVGYDNASKFASAFKALMGASPQEYRKSVVRME</sequence>
<keyword evidence="3" id="KW-0804">Transcription</keyword>
<accession>A0ABS6FMA1</accession>
<evidence type="ECO:0000313" key="6">
    <source>
        <dbReference type="Proteomes" id="UP000743001"/>
    </source>
</evidence>
<dbReference type="Pfam" id="PF12833">
    <property type="entry name" value="HTH_18"/>
    <property type="match status" value="1"/>
</dbReference>
<dbReference type="SMART" id="SM00342">
    <property type="entry name" value="HTH_ARAC"/>
    <property type="match status" value="1"/>
</dbReference>
<keyword evidence="6" id="KW-1185">Reference proteome</keyword>
<gene>
    <name evidence="5" type="ORF">KQJ23_05535</name>
</gene>
<dbReference type="PROSITE" id="PS01124">
    <property type="entry name" value="HTH_ARAC_FAMILY_2"/>
    <property type="match status" value="1"/>
</dbReference>
<evidence type="ECO:0000256" key="1">
    <source>
        <dbReference type="ARBA" id="ARBA00023015"/>
    </source>
</evidence>
<dbReference type="RefSeq" id="WP_216477701.1">
    <property type="nucleotide sequence ID" value="NZ_JAHLQJ010000004.1"/>
</dbReference>
<name>A0ABS6FMA1_9BACL</name>
<dbReference type="EMBL" id="JAHLQJ010000004">
    <property type="protein sequence ID" value="MBU5671294.1"/>
    <property type="molecule type" value="Genomic_DNA"/>
</dbReference>
<reference evidence="5 6" key="1">
    <citation type="submission" date="2021-06" db="EMBL/GenBank/DDBJ databases">
        <authorList>
            <person name="Sun Q."/>
            <person name="Li D."/>
        </authorList>
    </citation>
    <scope>NUCLEOTIDE SEQUENCE [LARGE SCALE GENOMIC DNA]</scope>
    <source>
        <strain evidence="5 6">MSJ-6</strain>
    </source>
</reference>
<feature type="domain" description="HTH araC/xylS-type" evidence="4">
    <location>
        <begin position="216"/>
        <end position="314"/>
    </location>
</feature>
<evidence type="ECO:0000259" key="4">
    <source>
        <dbReference type="PROSITE" id="PS01124"/>
    </source>
</evidence>
<evidence type="ECO:0000256" key="2">
    <source>
        <dbReference type="ARBA" id="ARBA00023125"/>
    </source>
</evidence>
<dbReference type="PROSITE" id="PS00041">
    <property type="entry name" value="HTH_ARAC_FAMILY_1"/>
    <property type="match status" value="1"/>
</dbReference>
<keyword evidence="2" id="KW-0238">DNA-binding</keyword>